<keyword evidence="1" id="KW-0812">Transmembrane</keyword>
<gene>
    <name evidence="2" type="ORF">C3729_12400</name>
</gene>
<protein>
    <submittedName>
        <fullName evidence="2">Uncharacterized protein</fullName>
    </submittedName>
</protein>
<dbReference type="RefSeq" id="WP_104794436.1">
    <property type="nucleotide sequence ID" value="NZ_PTPZ01000009.1"/>
</dbReference>
<proteinExistence type="predicted"/>
<organism evidence="2 3">
    <name type="scientific">Cloacibacterium normanense</name>
    <dbReference type="NCBI Taxonomy" id="237258"/>
    <lineage>
        <taxon>Bacteria</taxon>
        <taxon>Pseudomonadati</taxon>
        <taxon>Bacteroidota</taxon>
        <taxon>Flavobacteriia</taxon>
        <taxon>Flavobacteriales</taxon>
        <taxon>Weeksellaceae</taxon>
    </lineage>
</organism>
<feature type="transmembrane region" description="Helical" evidence="1">
    <location>
        <begin position="63"/>
        <end position="83"/>
    </location>
</feature>
<dbReference type="Proteomes" id="UP000238565">
    <property type="component" value="Unassembled WGS sequence"/>
</dbReference>
<sequence>MNILLLVLAAIFIGYSIETFHESRTKLNIVKVILFSFLVAFLASAISAYVLDKNLFTDLFDGTLLFSGIVTSIITTYFLKSIVSE</sequence>
<name>A0A2S7I2J6_9FLAO</name>
<dbReference type="EMBL" id="PTPZ01000009">
    <property type="protein sequence ID" value="PPZ90715.1"/>
    <property type="molecule type" value="Genomic_DNA"/>
</dbReference>
<evidence type="ECO:0000256" key="1">
    <source>
        <dbReference type="SAM" id="Phobius"/>
    </source>
</evidence>
<feature type="transmembrane region" description="Helical" evidence="1">
    <location>
        <begin position="32"/>
        <end position="51"/>
    </location>
</feature>
<evidence type="ECO:0000313" key="2">
    <source>
        <dbReference type="EMBL" id="PPZ90715.1"/>
    </source>
</evidence>
<reference evidence="2 3" key="1">
    <citation type="submission" date="2018-02" db="EMBL/GenBank/DDBJ databases">
        <title>Draft genome sequence of bacterial isolates from marine environment.</title>
        <authorList>
            <person name="Singh S.K."/>
            <person name="Hill R."/>
            <person name="Major S."/>
            <person name="Cai H."/>
            <person name="Li Y."/>
        </authorList>
    </citation>
    <scope>NUCLEOTIDE SEQUENCE [LARGE SCALE GENOMIC DNA]</scope>
    <source>
        <strain evidence="2 3">IMET F</strain>
    </source>
</reference>
<comment type="caution">
    <text evidence="2">The sequence shown here is derived from an EMBL/GenBank/DDBJ whole genome shotgun (WGS) entry which is preliminary data.</text>
</comment>
<accession>A0A2S7I2J6</accession>
<dbReference type="AlphaFoldDB" id="A0A2S7I2J6"/>
<keyword evidence="1" id="KW-1133">Transmembrane helix</keyword>
<keyword evidence="1" id="KW-0472">Membrane</keyword>
<evidence type="ECO:0000313" key="3">
    <source>
        <dbReference type="Proteomes" id="UP000238565"/>
    </source>
</evidence>